<keyword evidence="5 11" id="KW-0812">Transmembrane</keyword>
<proteinExistence type="inferred from homology"/>
<dbReference type="OrthoDB" id="127311at2"/>
<organism evidence="16 17">
    <name type="scientific">Microbulbifer agarilyticus</name>
    <dbReference type="NCBI Taxonomy" id="260552"/>
    <lineage>
        <taxon>Bacteria</taxon>
        <taxon>Pseudomonadati</taxon>
        <taxon>Pseudomonadota</taxon>
        <taxon>Gammaproteobacteria</taxon>
        <taxon>Cellvibrionales</taxon>
        <taxon>Microbulbiferaceae</taxon>
        <taxon>Microbulbifer</taxon>
    </lineage>
</organism>
<dbReference type="InterPro" id="IPR000531">
    <property type="entry name" value="Beta-barrel_TonB"/>
</dbReference>
<evidence type="ECO:0000313" key="16">
    <source>
        <dbReference type="EMBL" id="AQQ67252.1"/>
    </source>
</evidence>
<evidence type="ECO:0000259" key="14">
    <source>
        <dbReference type="Pfam" id="PF00593"/>
    </source>
</evidence>
<feature type="domain" description="TonB-dependent receptor-like beta-barrel" evidence="14">
    <location>
        <begin position="274"/>
        <end position="754"/>
    </location>
</feature>
<keyword evidence="6" id="KW-0408">Iron</keyword>
<dbReference type="eggNOG" id="COG4771">
    <property type="taxonomic scope" value="Bacteria"/>
</dbReference>
<dbReference type="Pfam" id="PF00593">
    <property type="entry name" value="TonB_dep_Rec_b-barrel"/>
    <property type="match status" value="1"/>
</dbReference>
<evidence type="ECO:0000256" key="6">
    <source>
        <dbReference type="ARBA" id="ARBA00023004"/>
    </source>
</evidence>
<feature type="signal peptide" evidence="13">
    <location>
        <begin position="1"/>
        <end position="26"/>
    </location>
</feature>
<keyword evidence="3 11" id="KW-1134">Transmembrane beta strand</keyword>
<keyword evidence="7" id="KW-0406">Ion transport</keyword>
<dbReference type="Proteomes" id="UP000188219">
    <property type="component" value="Chromosome"/>
</dbReference>
<keyword evidence="10 11" id="KW-0998">Cell outer membrane</keyword>
<keyword evidence="17" id="KW-1185">Reference proteome</keyword>
<dbReference type="PROSITE" id="PS52016">
    <property type="entry name" value="TONB_DEPENDENT_REC_3"/>
    <property type="match status" value="1"/>
</dbReference>
<evidence type="ECO:0000256" key="12">
    <source>
        <dbReference type="RuleBase" id="RU003357"/>
    </source>
</evidence>
<comment type="similarity">
    <text evidence="11 12">Belongs to the TonB-dependent receptor family.</text>
</comment>
<evidence type="ECO:0000256" key="8">
    <source>
        <dbReference type="ARBA" id="ARBA00023077"/>
    </source>
</evidence>
<dbReference type="KEGG" id="maga:Mag101_06080"/>
<evidence type="ECO:0000256" key="4">
    <source>
        <dbReference type="ARBA" id="ARBA00022496"/>
    </source>
</evidence>
<keyword evidence="13" id="KW-0732">Signal</keyword>
<protein>
    <submittedName>
        <fullName evidence="16">TonB-dependent receptor</fullName>
    </submittedName>
</protein>
<keyword evidence="8 12" id="KW-0798">TonB box</keyword>
<evidence type="ECO:0000256" key="13">
    <source>
        <dbReference type="SAM" id="SignalP"/>
    </source>
</evidence>
<reference evidence="16" key="1">
    <citation type="submission" date="2017-02" db="EMBL/GenBank/DDBJ databases">
        <title>Genome of Microbulbifer agarilyticus GP101.</title>
        <authorList>
            <person name="Jung J."/>
            <person name="Bae S.S."/>
            <person name="Baek K."/>
        </authorList>
    </citation>
    <scope>NUCLEOTIDE SEQUENCE [LARGE SCALE GENOMIC DNA]</scope>
    <source>
        <strain evidence="16">GP101</strain>
    </source>
</reference>
<evidence type="ECO:0000256" key="10">
    <source>
        <dbReference type="ARBA" id="ARBA00023237"/>
    </source>
</evidence>
<evidence type="ECO:0000256" key="2">
    <source>
        <dbReference type="ARBA" id="ARBA00022448"/>
    </source>
</evidence>
<dbReference type="InterPro" id="IPR039426">
    <property type="entry name" value="TonB-dep_rcpt-like"/>
</dbReference>
<dbReference type="GO" id="GO:0006826">
    <property type="term" value="P:iron ion transport"/>
    <property type="evidence" value="ECO:0007669"/>
    <property type="project" value="UniProtKB-KW"/>
</dbReference>
<dbReference type="AlphaFoldDB" id="A0A1Q2M4U0"/>
<dbReference type="STRING" id="260552.Mag101_06080"/>
<evidence type="ECO:0000256" key="5">
    <source>
        <dbReference type="ARBA" id="ARBA00022692"/>
    </source>
</evidence>
<dbReference type="Pfam" id="PF07715">
    <property type="entry name" value="Plug"/>
    <property type="match status" value="1"/>
</dbReference>
<comment type="subcellular location">
    <subcellularLocation>
        <location evidence="1 11">Cell outer membrane</location>
        <topology evidence="1 11">Multi-pass membrane protein</topology>
    </subcellularLocation>
</comment>
<keyword evidence="2 11" id="KW-0813">Transport</keyword>
<evidence type="ECO:0000256" key="3">
    <source>
        <dbReference type="ARBA" id="ARBA00022452"/>
    </source>
</evidence>
<feature type="chain" id="PRO_5012907900" evidence="13">
    <location>
        <begin position="27"/>
        <end position="789"/>
    </location>
</feature>
<gene>
    <name evidence="16" type="ORF">Mag101_06080</name>
</gene>
<evidence type="ECO:0000256" key="11">
    <source>
        <dbReference type="PROSITE-ProRule" id="PRU01360"/>
    </source>
</evidence>
<evidence type="ECO:0000259" key="15">
    <source>
        <dbReference type="Pfam" id="PF07715"/>
    </source>
</evidence>
<keyword evidence="4" id="KW-0410">Iron transport</keyword>
<dbReference type="PANTHER" id="PTHR32552">
    <property type="entry name" value="FERRICHROME IRON RECEPTOR-RELATED"/>
    <property type="match status" value="1"/>
</dbReference>
<accession>A0A1Q2M4U0</accession>
<keyword evidence="16" id="KW-0675">Receptor</keyword>
<dbReference type="SUPFAM" id="SSF56935">
    <property type="entry name" value="Porins"/>
    <property type="match status" value="1"/>
</dbReference>
<dbReference type="InterPro" id="IPR036942">
    <property type="entry name" value="Beta-barrel_TonB_sf"/>
</dbReference>
<dbReference type="GO" id="GO:0009279">
    <property type="term" value="C:cell outer membrane"/>
    <property type="evidence" value="ECO:0007669"/>
    <property type="project" value="UniProtKB-SubCell"/>
</dbReference>
<dbReference type="InterPro" id="IPR012910">
    <property type="entry name" value="Plug_dom"/>
</dbReference>
<evidence type="ECO:0000256" key="9">
    <source>
        <dbReference type="ARBA" id="ARBA00023136"/>
    </source>
</evidence>
<dbReference type="RefSeq" id="WP_077402190.1">
    <property type="nucleotide sequence ID" value="NZ_CP019650.1"/>
</dbReference>
<dbReference type="Gene3D" id="2.40.170.20">
    <property type="entry name" value="TonB-dependent receptor, beta-barrel domain"/>
    <property type="match status" value="1"/>
</dbReference>
<feature type="domain" description="TonB-dependent receptor plug" evidence="15">
    <location>
        <begin position="61"/>
        <end position="171"/>
    </location>
</feature>
<dbReference type="PANTHER" id="PTHR32552:SF81">
    <property type="entry name" value="TONB-DEPENDENT OUTER MEMBRANE RECEPTOR"/>
    <property type="match status" value="1"/>
</dbReference>
<name>A0A1Q2M4U0_9GAMM</name>
<sequence>MFQFKKKPLAYLVPMFALSLAPAAFAQDSVEDNKELAKEGSQEVQALENVVVTATRREASVEDIPLNISAIGEAEMRKRAITDLKDLIGDSVTISAPGNSARFADSVTVRGLNVSPVNQNNLEFFVRSTLAYYLDETPLPHIGYRIKDVARVETLLGPQGTLYGSGSLGGTVRYITNQPNFDESTVRLNTGMYQTQGGGLSTDTDVVINQPLSENVAVRASLAYLDEAGYTDREISPSFRSDNPWTNVDGSNKTRYENDDYQYVTTGKVALAWQVNADAKLTLTHAQQSQLANGSGGSTIDPTQDGDVLQYGQDVVVGRYREFSDRSFTLDSVDLEWDFDAFSMKSSTSYFEDTRAGQANYGIGYLYYGDWGWSALTADNTDETPYMVFDNTYSGLSHETRFVSEGDSALSWIGGIYYTQQERALTFSEIFPTLDSVGGIDRTAVGGTVDAGYSEDINSDYSELALFGELTYAVTDRWDVTLGARVFNFSDEADPQITDYAFGAVDTKGATDTSESGEKFFKFNTSYNLTDDVLVYATASQGFRRGGVNGFKNLGDQQVADSTQNYSPDSVDNYELGLKGTFFDDVLYIETNVYQISWENTQTYYSQSINFFPLNGTANGPAAESRGFDFSSRLKLSDNINLKYATATTEAKWAETEEVCLYTDGSSCRTWEKGGLLGGAPEWRHNLGADFFYDLSNGLTLSANVRGSYTSEIQSNRADSPDEEPPRYDSYTLYSANLALSGDDWTAGLWARNLTNERTEVSYQSEHYVGERKIYTAPRTIGLNVSYDF</sequence>
<evidence type="ECO:0000256" key="7">
    <source>
        <dbReference type="ARBA" id="ARBA00023065"/>
    </source>
</evidence>
<keyword evidence="9 11" id="KW-0472">Membrane</keyword>
<dbReference type="EMBL" id="CP019650">
    <property type="protein sequence ID" value="AQQ67252.1"/>
    <property type="molecule type" value="Genomic_DNA"/>
</dbReference>
<evidence type="ECO:0000313" key="17">
    <source>
        <dbReference type="Proteomes" id="UP000188219"/>
    </source>
</evidence>
<evidence type="ECO:0000256" key="1">
    <source>
        <dbReference type="ARBA" id="ARBA00004571"/>
    </source>
</evidence>